<comment type="caution">
    <text evidence="2">The sequence shown here is derived from an EMBL/GenBank/DDBJ whole genome shotgun (WGS) entry which is preliminary data.</text>
</comment>
<proteinExistence type="predicted"/>
<dbReference type="EMBL" id="CAJVPS010015265">
    <property type="protein sequence ID" value="CAG8686250.1"/>
    <property type="molecule type" value="Genomic_DNA"/>
</dbReference>
<gene>
    <name evidence="2" type="ORF">ALEPTO_LOCUS11019</name>
</gene>
<organism evidence="2 3">
    <name type="scientific">Ambispora leptoticha</name>
    <dbReference type="NCBI Taxonomy" id="144679"/>
    <lineage>
        <taxon>Eukaryota</taxon>
        <taxon>Fungi</taxon>
        <taxon>Fungi incertae sedis</taxon>
        <taxon>Mucoromycota</taxon>
        <taxon>Glomeromycotina</taxon>
        <taxon>Glomeromycetes</taxon>
        <taxon>Archaeosporales</taxon>
        <taxon>Ambisporaceae</taxon>
        <taxon>Ambispora</taxon>
    </lineage>
</organism>
<feature type="non-terminal residue" evidence="2">
    <location>
        <position position="1"/>
    </location>
</feature>
<dbReference type="AlphaFoldDB" id="A0A9N9ERW4"/>
<dbReference type="Proteomes" id="UP000789508">
    <property type="component" value="Unassembled WGS sequence"/>
</dbReference>
<protein>
    <submittedName>
        <fullName evidence="2">11071_t:CDS:1</fullName>
    </submittedName>
</protein>
<accession>A0A9N9ERW4</accession>
<reference evidence="2" key="1">
    <citation type="submission" date="2021-06" db="EMBL/GenBank/DDBJ databases">
        <authorList>
            <person name="Kallberg Y."/>
            <person name="Tangrot J."/>
            <person name="Rosling A."/>
        </authorList>
    </citation>
    <scope>NUCLEOTIDE SEQUENCE</scope>
    <source>
        <strain evidence="2">FL130A</strain>
    </source>
</reference>
<name>A0A9N9ERW4_9GLOM</name>
<evidence type="ECO:0000256" key="1">
    <source>
        <dbReference type="SAM" id="MobiDB-lite"/>
    </source>
</evidence>
<evidence type="ECO:0000313" key="3">
    <source>
        <dbReference type="Proteomes" id="UP000789508"/>
    </source>
</evidence>
<feature type="region of interest" description="Disordered" evidence="1">
    <location>
        <begin position="1"/>
        <end position="25"/>
    </location>
</feature>
<evidence type="ECO:0000313" key="2">
    <source>
        <dbReference type="EMBL" id="CAG8686250.1"/>
    </source>
</evidence>
<sequence length="48" mass="5437">NKQTSNELGFNAFQPRQVATNKPGSSETSRLKIYEVEIVRLRKAFGIL</sequence>
<keyword evidence="3" id="KW-1185">Reference proteome</keyword>